<feature type="compositionally biased region" description="Basic and acidic residues" evidence="1">
    <location>
        <begin position="23"/>
        <end position="38"/>
    </location>
</feature>
<organism evidence="2 3">
    <name type="scientific">Eumeta variegata</name>
    <name type="common">Bagworm moth</name>
    <name type="synonym">Eumeta japonica</name>
    <dbReference type="NCBI Taxonomy" id="151549"/>
    <lineage>
        <taxon>Eukaryota</taxon>
        <taxon>Metazoa</taxon>
        <taxon>Ecdysozoa</taxon>
        <taxon>Arthropoda</taxon>
        <taxon>Hexapoda</taxon>
        <taxon>Insecta</taxon>
        <taxon>Pterygota</taxon>
        <taxon>Neoptera</taxon>
        <taxon>Endopterygota</taxon>
        <taxon>Lepidoptera</taxon>
        <taxon>Glossata</taxon>
        <taxon>Ditrysia</taxon>
        <taxon>Tineoidea</taxon>
        <taxon>Psychidae</taxon>
        <taxon>Oiketicinae</taxon>
        <taxon>Eumeta</taxon>
    </lineage>
</organism>
<keyword evidence="3" id="KW-1185">Reference proteome</keyword>
<comment type="caution">
    <text evidence="2">The sequence shown here is derived from an EMBL/GenBank/DDBJ whole genome shotgun (WGS) entry which is preliminary data.</text>
</comment>
<evidence type="ECO:0000256" key="1">
    <source>
        <dbReference type="SAM" id="MobiDB-lite"/>
    </source>
</evidence>
<evidence type="ECO:0000313" key="3">
    <source>
        <dbReference type="Proteomes" id="UP000299102"/>
    </source>
</evidence>
<dbReference type="AlphaFoldDB" id="A0A4C1STP9"/>
<dbReference type="Proteomes" id="UP000299102">
    <property type="component" value="Unassembled WGS sequence"/>
</dbReference>
<dbReference type="EMBL" id="BGZK01007571">
    <property type="protein sequence ID" value="GBP04580.1"/>
    <property type="molecule type" value="Genomic_DNA"/>
</dbReference>
<gene>
    <name evidence="2" type="ORF">EVAR_71610_1</name>
</gene>
<name>A0A4C1STP9_EUMVA</name>
<evidence type="ECO:0000313" key="2">
    <source>
        <dbReference type="EMBL" id="GBP04580.1"/>
    </source>
</evidence>
<feature type="region of interest" description="Disordered" evidence="1">
    <location>
        <begin position="1"/>
        <end position="38"/>
    </location>
</feature>
<proteinExistence type="predicted"/>
<feature type="non-terminal residue" evidence="2">
    <location>
        <position position="1"/>
    </location>
</feature>
<sequence>VGGPLLKGKDRLQFTWAPKKRRKEELGQNEGSKEERGYRNDKEMEWNITATATLCT</sequence>
<reference evidence="2 3" key="1">
    <citation type="journal article" date="2019" name="Commun. Biol.">
        <title>The bagworm genome reveals a unique fibroin gene that provides high tensile strength.</title>
        <authorList>
            <person name="Kono N."/>
            <person name="Nakamura H."/>
            <person name="Ohtoshi R."/>
            <person name="Tomita M."/>
            <person name="Numata K."/>
            <person name="Arakawa K."/>
        </authorList>
    </citation>
    <scope>NUCLEOTIDE SEQUENCE [LARGE SCALE GENOMIC DNA]</scope>
</reference>
<accession>A0A4C1STP9</accession>
<protein>
    <submittedName>
        <fullName evidence="2">Uncharacterized protein</fullName>
    </submittedName>
</protein>